<dbReference type="GO" id="GO:0009306">
    <property type="term" value="P:protein secretion"/>
    <property type="evidence" value="ECO:0007669"/>
    <property type="project" value="InterPro"/>
</dbReference>
<reference evidence="7 8" key="1">
    <citation type="submission" date="2016-03" db="EMBL/GenBank/DDBJ databases">
        <title>Draft Genome Sequence of the Strain BR 10245 (Bradyrhizobium sp.) isolated from nodules of Centrolobium paraense.</title>
        <authorList>
            <person name="Simoes-Araujo J.L.Sr."/>
            <person name="Barauna A.C."/>
            <person name="Silva K."/>
            <person name="Zilli J.E."/>
        </authorList>
    </citation>
    <scope>NUCLEOTIDE SEQUENCE [LARGE SCALE GENOMIC DNA]</scope>
    <source>
        <strain evidence="7 8">BR 10245</strain>
    </source>
</reference>
<dbReference type="STRING" id="1505087.AYJ54_39525"/>
<evidence type="ECO:0000256" key="5">
    <source>
        <dbReference type="SAM" id="MobiDB-lite"/>
    </source>
</evidence>
<gene>
    <name evidence="7" type="ORF">AYJ54_39525</name>
</gene>
<feature type="region of interest" description="Disordered" evidence="5">
    <location>
        <begin position="1"/>
        <end position="25"/>
    </location>
</feature>
<comment type="caution">
    <text evidence="7">The sequence shown here is derived from an EMBL/GenBank/DDBJ whole genome shotgun (WGS) entry which is preliminary data.</text>
</comment>
<accession>A0A176Z434</accession>
<comment type="subcellular location">
    <subcellularLocation>
        <location evidence="1">Membrane</location>
        <topology evidence="1">Single-pass membrane protein</topology>
    </subcellularLocation>
</comment>
<dbReference type="Pfam" id="PF04357">
    <property type="entry name" value="TamB"/>
    <property type="match status" value="1"/>
</dbReference>
<name>A0A176Z434_9BRAD</name>
<keyword evidence="2" id="KW-0812">Transmembrane</keyword>
<evidence type="ECO:0000313" key="8">
    <source>
        <dbReference type="Proteomes" id="UP000076959"/>
    </source>
</evidence>
<proteinExistence type="predicted"/>
<evidence type="ECO:0000256" key="3">
    <source>
        <dbReference type="ARBA" id="ARBA00022989"/>
    </source>
</evidence>
<evidence type="ECO:0000259" key="6">
    <source>
        <dbReference type="Pfam" id="PF04357"/>
    </source>
</evidence>
<evidence type="ECO:0000313" key="7">
    <source>
        <dbReference type="EMBL" id="OAF15469.1"/>
    </source>
</evidence>
<dbReference type="AlphaFoldDB" id="A0A176Z434"/>
<keyword evidence="4" id="KW-0472">Membrane</keyword>
<dbReference type="InterPro" id="IPR007452">
    <property type="entry name" value="TamB_C"/>
</dbReference>
<keyword evidence="3" id="KW-1133">Transmembrane helix</keyword>
<dbReference type="RefSeq" id="WP_063696399.1">
    <property type="nucleotide sequence ID" value="NZ_LUUB01000022.1"/>
</dbReference>
<dbReference type="Proteomes" id="UP000076959">
    <property type="component" value="Unassembled WGS sequence"/>
</dbReference>
<evidence type="ECO:0000256" key="1">
    <source>
        <dbReference type="ARBA" id="ARBA00004167"/>
    </source>
</evidence>
<keyword evidence="8" id="KW-1185">Reference proteome</keyword>
<evidence type="ECO:0000256" key="2">
    <source>
        <dbReference type="ARBA" id="ARBA00022692"/>
    </source>
</evidence>
<sequence>MNASGQAAARLAAAREAETPKGNKGRQALFNAGLDVTVSAPNHVFIHGRGVTAELGGSVHVGGTTNGPVPKGAFSLFQGKMAVLGKTLTFTKGNLSFNGDLAPELDFAAEIQASDITAQVGISGPAGRAGLRLPLAARVAAG</sequence>
<feature type="domain" description="Translocation and assembly module TamB C-terminal" evidence="6">
    <location>
        <begin position="15"/>
        <end position="126"/>
    </location>
</feature>
<dbReference type="GO" id="GO:0005886">
    <property type="term" value="C:plasma membrane"/>
    <property type="evidence" value="ECO:0007669"/>
    <property type="project" value="InterPro"/>
</dbReference>
<organism evidence="7 8">
    <name type="scientific">Bradyrhizobium centrolobii</name>
    <dbReference type="NCBI Taxonomy" id="1505087"/>
    <lineage>
        <taxon>Bacteria</taxon>
        <taxon>Pseudomonadati</taxon>
        <taxon>Pseudomonadota</taxon>
        <taxon>Alphaproteobacteria</taxon>
        <taxon>Hyphomicrobiales</taxon>
        <taxon>Nitrobacteraceae</taxon>
        <taxon>Bradyrhizobium</taxon>
    </lineage>
</organism>
<protein>
    <recommendedName>
        <fullName evidence="6">Translocation and assembly module TamB C-terminal domain-containing protein</fullName>
    </recommendedName>
</protein>
<dbReference type="EMBL" id="LUUB01000022">
    <property type="protein sequence ID" value="OAF15469.1"/>
    <property type="molecule type" value="Genomic_DNA"/>
</dbReference>
<evidence type="ECO:0000256" key="4">
    <source>
        <dbReference type="ARBA" id="ARBA00023136"/>
    </source>
</evidence>